<dbReference type="SMR" id="A2DTK0"/>
<dbReference type="Gene3D" id="3.80.10.10">
    <property type="entry name" value="Ribonuclease Inhibitor"/>
    <property type="match status" value="1"/>
</dbReference>
<evidence type="ECO:0000313" key="1">
    <source>
        <dbReference type="EMBL" id="EAY16309.1"/>
    </source>
</evidence>
<name>A2DTK0_TRIV3</name>
<reference evidence="1" key="1">
    <citation type="submission" date="2006-10" db="EMBL/GenBank/DDBJ databases">
        <authorList>
            <person name="Amadeo P."/>
            <person name="Zhao Q."/>
            <person name="Wortman J."/>
            <person name="Fraser-Liggett C."/>
            <person name="Carlton J."/>
        </authorList>
    </citation>
    <scope>NUCLEOTIDE SEQUENCE</scope>
    <source>
        <strain evidence="1">G3</strain>
    </source>
</reference>
<protein>
    <submittedName>
        <fullName evidence="1">Cell surface protein, putative</fullName>
    </submittedName>
</protein>
<accession>A2DTK0</accession>
<dbReference type="InterPro" id="IPR026906">
    <property type="entry name" value="LRR_5"/>
</dbReference>
<gene>
    <name evidence="1" type="ORF">TVAG_423620</name>
</gene>
<dbReference type="STRING" id="5722.A2DTK0"/>
<sequence>MSRPTFQQGSSARSYIVTGSGVLPVLNQYTNAVELFIRGFSATEPFCLNKYSQLTNLVFDENLITINDSLILGTNVKTFTIPRNVKSLIDNPFDVGPEMVNIFVHPENRYFCDINGVLYSKDRKTLVYWPGNHGETEVVVPNFVEKLEDGAFAASSIITFIVIPSSVQRIGFQLFQMPAVQSILILNKNLPSFNITLDSSKSRSILHFMPLSDCSKCKDRRIFYSEFHIFSCLIILQ</sequence>
<dbReference type="InParanoid" id="A2DTK0"/>
<dbReference type="InterPro" id="IPR032675">
    <property type="entry name" value="LRR_dom_sf"/>
</dbReference>
<reference evidence="1" key="2">
    <citation type="journal article" date="2007" name="Science">
        <title>Draft genome sequence of the sexually transmitted pathogen Trichomonas vaginalis.</title>
        <authorList>
            <person name="Carlton J.M."/>
            <person name="Hirt R.P."/>
            <person name="Silva J.C."/>
            <person name="Delcher A.L."/>
            <person name="Schatz M."/>
            <person name="Zhao Q."/>
            <person name="Wortman J.R."/>
            <person name="Bidwell S.L."/>
            <person name="Alsmark U.C.M."/>
            <person name="Besteiro S."/>
            <person name="Sicheritz-Ponten T."/>
            <person name="Noel C.J."/>
            <person name="Dacks J.B."/>
            <person name="Foster P.G."/>
            <person name="Simillion C."/>
            <person name="Van de Peer Y."/>
            <person name="Miranda-Saavedra D."/>
            <person name="Barton G.J."/>
            <person name="Westrop G.D."/>
            <person name="Mueller S."/>
            <person name="Dessi D."/>
            <person name="Fiori P.L."/>
            <person name="Ren Q."/>
            <person name="Paulsen I."/>
            <person name="Zhang H."/>
            <person name="Bastida-Corcuera F.D."/>
            <person name="Simoes-Barbosa A."/>
            <person name="Brown M.T."/>
            <person name="Hayes R.D."/>
            <person name="Mukherjee M."/>
            <person name="Okumura C.Y."/>
            <person name="Schneider R."/>
            <person name="Smith A.J."/>
            <person name="Vanacova S."/>
            <person name="Villalvazo M."/>
            <person name="Haas B.J."/>
            <person name="Pertea M."/>
            <person name="Feldblyum T.V."/>
            <person name="Utterback T.R."/>
            <person name="Shu C.L."/>
            <person name="Osoegawa K."/>
            <person name="de Jong P.J."/>
            <person name="Hrdy I."/>
            <person name="Horvathova L."/>
            <person name="Zubacova Z."/>
            <person name="Dolezal P."/>
            <person name="Malik S.B."/>
            <person name="Logsdon J.M. Jr."/>
            <person name="Henze K."/>
            <person name="Gupta A."/>
            <person name="Wang C.C."/>
            <person name="Dunne R.L."/>
            <person name="Upcroft J.A."/>
            <person name="Upcroft P."/>
            <person name="White O."/>
            <person name="Salzberg S.L."/>
            <person name="Tang P."/>
            <person name="Chiu C.-H."/>
            <person name="Lee Y.-S."/>
            <person name="Embley T.M."/>
            <person name="Coombs G.H."/>
            <person name="Mottram J.C."/>
            <person name="Tachezy J."/>
            <person name="Fraser-Liggett C.M."/>
            <person name="Johnson P.J."/>
        </authorList>
    </citation>
    <scope>NUCLEOTIDE SEQUENCE [LARGE SCALE GENOMIC DNA]</scope>
    <source>
        <strain evidence="1">G3</strain>
    </source>
</reference>
<dbReference type="VEuPathDB" id="TrichDB:TVAGG3_0594030"/>
<keyword evidence="2" id="KW-1185">Reference proteome</keyword>
<dbReference type="Pfam" id="PF13306">
    <property type="entry name" value="LRR_5"/>
    <property type="match status" value="2"/>
</dbReference>
<dbReference type="VEuPathDB" id="TrichDB:TVAG_423620"/>
<evidence type="ECO:0000313" key="2">
    <source>
        <dbReference type="Proteomes" id="UP000001542"/>
    </source>
</evidence>
<proteinExistence type="predicted"/>
<dbReference type="EMBL" id="DS113244">
    <property type="protein sequence ID" value="EAY16309.1"/>
    <property type="molecule type" value="Genomic_DNA"/>
</dbReference>
<dbReference type="AlphaFoldDB" id="A2DTK0"/>
<organism evidence="1 2">
    <name type="scientific">Trichomonas vaginalis (strain ATCC PRA-98 / G3)</name>
    <dbReference type="NCBI Taxonomy" id="412133"/>
    <lineage>
        <taxon>Eukaryota</taxon>
        <taxon>Metamonada</taxon>
        <taxon>Parabasalia</taxon>
        <taxon>Trichomonadida</taxon>
        <taxon>Trichomonadidae</taxon>
        <taxon>Trichomonas</taxon>
    </lineage>
</organism>
<dbReference type="Proteomes" id="UP000001542">
    <property type="component" value="Unassembled WGS sequence"/>
</dbReference>
<dbReference type="RefSeq" id="XP_001328532.1">
    <property type="nucleotide sequence ID" value="XM_001328497.1"/>
</dbReference>
<dbReference type="KEGG" id="tva:4774317"/>